<name>A0ACB5TR30_AMBMO</name>
<reference evidence="1" key="1">
    <citation type="submission" date="2023-04" db="EMBL/GenBank/DDBJ databases">
        <title>Ambrosiozyma monospora NBRC 10751.</title>
        <authorList>
            <person name="Ichikawa N."/>
            <person name="Sato H."/>
            <person name="Tonouchi N."/>
        </authorList>
    </citation>
    <scope>NUCLEOTIDE SEQUENCE</scope>
    <source>
        <strain evidence="1">NBRC 10751</strain>
    </source>
</reference>
<protein>
    <submittedName>
        <fullName evidence="1">Unnamed protein product</fullName>
    </submittedName>
</protein>
<dbReference type="EMBL" id="BSXS01008332">
    <property type="protein sequence ID" value="GME92205.1"/>
    <property type="molecule type" value="Genomic_DNA"/>
</dbReference>
<dbReference type="Proteomes" id="UP001165064">
    <property type="component" value="Unassembled WGS sequence"/>
</dbReference>
<proteinExistence type="predicted"/>
<keyword evidence="2" id="KW-1185">Reference proteome</keyword>
<sequence>MNSGFPLDYGCASLPSIKHLELYSTSICENRTIRIDPNGQNVNNGHISPKKLPPTVESLVVNCYSVNQIDFKKFWKHIVLPQENVLKLKIVVEEQVIDLRNISYPQKLASLSIKLGFDNFENDHVGVLLSKFPKGLGYLKFMQCDESKNFTFYWEDDGDEESAITLKRNVIFRDGKFINLLQFDSFNVELEGDWTLKDSRNHIRSQS</sequence>
<gene>
    <name evidence="1" type="ORF">Amon02_000905500</name>
</gene>
<organism evidence="1 2">
    <name type="scientific">Ambrosiozyma monospora</name>
    <name type="common">Yeast</name>
    <name type="synonym">Endomycopsis monosporus</name>
    <dbReference type="NCBI Taxonomy" id="43982"/>
    <lineage>
        <taxon>Eukaryota</taxon>
        <taxon>Fungi</taxon>
        <taxon>Dikarya</taxon>
        <taxon>Ascomycota</taxon>
        <taxon>Saccharomycotina</taxon>
        <taxon>Pichiomycetes</taxon>
        <taxon>Pichiales</taxon>
        <taxon>Pichiaceae</taxon>
        <taxon>Ambrosiozyma</taxon>
    </lineage>
</organism>
<comment type="caution">
    <text evidence="1">The sequence shown here is derived from an EMBL/GenBank/DDBJ whole genome shotgun (WGS) entry which is preliminary data.</text>
</comment>
<evidence type="ECO:0000313" key="1">
    <source>
        <dbReference type="EMBL" id="GME92205.1"/>
    </source>
</evidence>
<evidence type="ECO:0000313" key="2">
    <source>
        <dbReference type="Proteomes" id="UP001165064"/>
    </source>
</evidence>
<accession>A0ACB5TR30</accession>